<evidence type="ECO:0000256" key="5">
    <source>
        <dbReference type="ARBA" id="ARBA00023004"/>
    </source>
</evidence>
<reference evidence="9" key="1">
    <citation type="submission" date="2019-02" db="EMBL/GenBank/DDBJ databases">
        <title>Draft genome of the type strain Pelomonas aquatica CCUG 52575T.</title>
        <authorList>
            <person name="Gomila M."/>
            <person name="Lalucat J."/>
        </authorList>
    </citation>
    <scope>NUCLEOTIDE SEQUENCE</scope>
    <source>
        <strain evidence="9">CCUG 52575</strain>
    </source>
</reference>
<evidence type="ECO:0000313" key="10">
    <source>
        <dbReference type="Proteomes" id="UP001152766"/>
    </source>
</evidence>
<comment type="caution">
    <text evidence="9">The sequence shown here is derived from an EMBL/GenBank/DDBJ whole genome shotgun (WGS) entry which is preliminary data.</text>
</comment>
<feature type="signal peptide" evidence="7">
    <location>
        <begin position="1"/>
        <end position="18"/>
    </location>
</feature>
<keyword evidence="7" id="KW-0732">Signal</keyword>
<dbReference type="InterPro" id="IPR009056">
    <property type="entry name" value="Cyt_c-like_dom"/>
</dbReference>
<feature type="chain" id="PRO_5040963963" evidence="7">
    <location>
        <begin position="19"/>
        <end position="122"/>
    </location>
</feature>
<sequence>MDKTFALLALLAAQAAAAAPDPARGQAIYQARCTACHSPDFNGVGPAHRGVFGRLAGTAKGYAGYSAALKKSGLRWNEANLDRWLADPETLVPGQAMGISLADAGERADVIAFLKTLANAKD</sequence>
<dbReference type="Proteomes" id="UP001152766">
    <property type="component" value="Unassembled WGS sequence"/>
</dbReference>
<keyword evidence="1" id="KW-0813">Transport</keyword>
<proteinExistence type="predicted"/>
<keyword evidence="5 6" id="KW-0408">Iron</keyword>
<keyword evidence="4" id="KW-0249">Electron transport</keyword>
<evidence type="ECO:0000256" key="1">
    <source>
        <dbReference type="ARBA" id="ARBA00022448"/>
    </source>
</evidence>
<dbReference type="PRINTS" id="PR00604">
    <property type="entry name" value="CYTCHRMECIAB"/>
</dbReference>
<dbReference type="GO" id="GO:0020037">
    <property type="term" value="F:heme binding"/>
    <property type="evidence" value="ECO:0007669"/>
    <property type="project" value="InterPro"/>
</dbReference>
<evidence type="ECO:0000256" key="6">
    <source>
        <dbReference type="PROSITE-ProRule" id="PRU00433"/>
    </source>
</evidence>
<dbReference type="EMBL" id="SGUG01000003">
    <property type="protein sequence ID" value="MDG0861386.1"/>
    <property type="molecule type" value="Genomic_DNA"/>
</dbReference>
<dbReference type="GO" id="GO:0009055">
    <property type="term" value="F:electron transfer activity"/>
    <property type="evidence" value="ECO:0007669"/>
    <property type="project" value="InterPro"/>
</dbReference>
<keyword evidence="3 6" id="KW-0479">Metal-binding</keyword>
<dbReference type="Gene3D" id="1.10.760.10">
    <property type="entry name" value="Cytochrome c-like domain"/>
    <property type="match status" value="1"/>
</dbReference>
<dbReference type="PANTHER" id="PTHR11961">
    <property type="entry name" value="CYTOCHROME C"/>
    <property type="match status" value="1"/>
</dbReference>
<organism evidence="9 10">
    <name type="scientific">Pelomonas aquatica</name>
    <dbReference type="NCBI Taxonomy" id="431058"/>
    <lineage>
        <taxon>Bacteria</taxon>
        <taxon>Pseudomonadati</taxon>
        <taxon>Pseudomonadota</taxon>
        <taxon>Betaproteobacteria</taxon>
        <taxon>Burkholderiales</taxon>
        <taxon>Sphaerotilaceae</taxon>
        <taxon>Roseateles</taxon>
    </lineage>
</organism>
<keyword evidence="2 6" id="KW-0349">Heme</keyword>
<evidence type="ECO:0000259" key="8">
    <source>
        <dbReference type="PROSITE" id="PS51007"/>
    </source>
</evidence>
<dbReference type="GO" id="GO:0046872">
    <property type="term" value="F:metal ion binding"/>
    <property type="evidence" value="ECO:0007669"/>
    <property type="project" value="UniProtKB-KW"/>
</dbReference>
<keyword evidence="10" id="KW-1185">Reference proteome</keyword>
<dbReference type="PROSITE" id="PS51007">
    <property type="entry name" value="CYTC"/>
    <property type="match status" value="1"/>
</dbReference>
<evidence type="ECO:0000256" key="4">
    <source>
        <dbReference type="ARBA" id="ARBA00022982"/>
    </source>
</evidence>
<name>A0A9X4R3I9_9BURK</name>
<dbReference type="SUPFAM" id="SSF46626">
    <property type="entry name" value="Cytochrome c"/>
    <property type="match status" value="1"/>
</dbReference>
<gene>
    <name evidence="9" type="ORF">EXJ73_02715</name>
</gene>
<evidence type="ECO:0000256" key="3">
    <source>
        <dbReference type="ARBA" id="ARBA00022723"/>
    </source>
</evidence>
<evidence type="ECO:0000313" key="9">
    <source>
        <dbReference type="EMBL" id="MDG0861386.1"/>
    </source>
</evidence>
<dbReference type="InterPro" id="IPR036909">
    <property type="entry name" value="Cyt_c-like_dom_sf"/>
</dbReference>
<feature type="domain" description="Cytochrome c" evidence="8">
    <location>
        <begin position="20"/>
        <end position="118"/>
    </location>
</feature>
<dbReference type="AlphaFoldDB" id="A0A9X4R3I9"/>
<evidence type="ECO:0000256" key="2">
    <source>
        <dbReference type="ARBA" id="ARBA00022617"/>
    </source>
</evidence>
<dbReference type="RefSeq" id="WP_268147197.1">
    <property type="nucleotide sequence ID" value="NZ_JAPPUW010000002.1"/>
</dbReference>
<protein>
    <submittedName>
        <fullName evidence="9">C-type cytochrome</fullName>
    </submittedName>
</protein>
<accession>A0A9X4R3I9</accession>
<dbReference type="Pfam" id="PF00034">
    <property type="entry name" value="Cytochrom_C"/>
    <property type="match status" value="1"/>
</dbReference>
<evidence type="ECO:0000256" key="7">
    <source>
        <dbReference type="SAM" id="SignalP"/>
    </source>
</evidence>
<dbReference type="InterPro" id="IPR002327">
    <property type="entry name" value="Cyt_c_1A/1B"/>
</dbReference>